<dbReference type="GO" id="GO:0006368">
    <property type="term" value="P:transcription elongation by RNA polymerase II"/>
    <property type="evidence" value="ECO:0007669"/>
    <property type="project" value="InterPro"/>
</dbReference>
<evidence type="ECO:0008006" key="4">
    <source>
        <dbReference type="Google" id="ProtNLM"/>
    </source>
</evidence>
<dbReference type="PANTHER" id="PTHR15141:SF76">
    <property type="entry name" value="TRANSCRIPTION ELONGATION FACTOR B POLYPEPTIDE 3"/>
    <property type="match status" value="1"/>
</dbReference>
<dbReference type="GeneID" id="19204704"/>
<dbReference type="Gene3D" id="6.10.250.3180">
    <property type="match status" value="1"/>
</dbReference>
<dbReference type="Pfam" id="PF06881">
    <property type="entry name" value="Elongin_A"/>
    <property type="match status" value="1"/>
</dbReference>
<feature type="region of interest" description="Disordered" evidence="1">
    <location>
        <begin position="188"/>
        <end position="211"/>
    </location>
</feature>
<feature type="region of interest" description="Disordered" evidence="1">
    <location>
        <begin position="225"/>
        <end position="302"/>
    </location>
</feature>
<protein>
    <recommendedName>
        <fullName evidence="4">Elongin-A</fullName>
    </recommendedName>
</protein>
<dbReference type="OrthoDB" id="21513at2759"/>
<feature type="compositionally biased region" description="Low complexity" evidence="1">
    <location>
        <begin position="189"/>
        <end position="207"/>
    </location>
</feature>
<evidence type="ECO:0000313" key="2">
    <source>
        <dbReference type="EMBL" id="EIW84916.1"/>
    </source>
</evidence>
<accession>A0A5M3N0W2</accession>
<dbReference type="RefSeq" id="XP_007764578.1">
    <property type="nucleotide sequence ID" value="XM_007766388.1"/>
</dbReference>
<dbReference type="InterPro" id="IPR051870">
    <property type="entry name" value="Elongin-A_domain"/>
</dbReference>
<feature type="compositionally biased region" description="Polar residues" evidence="1">
    <location>
        <begin position="291"/>
        <end position="302"/>
    </location>
</feature>
<dbReference type="Proteomes" id="UP000053558">
    <property type="component" value="Unassembled WGS sequence"/>
</dbReference>
<dbReference type="EMBL" id="JH711574">
    <property type="protein sequence ID" value="EIW84916.1"/>
    <property type="molecule type" value="Genomic_DNA"/>
</dbReference>
<sequence length="302" mass="33509">MFDSDNPPSRVPSLVCYCQRVASSYVDSISSLGEETRFELIQPVLESCTADTLLRLEQASPYLEDDTQDLWKHLCLKTYPMFKEQWTSGGAQDLGSWRDQFFILRAAEAERLEKVGNKLRNQRLEEAERKREREIKLTDRVPPPKRARIGGWGAPAPTKTLFQKTKTHASKIQRNMYNARILPAAPQSKTFKPLTSTPLLKPPATSSATTYGSRVTVKTVAYRKSVPSPGSASKHSQSPVADTASVTPTKSQPQSLSMSPPCEARPLKPPAATKKDPMAALFMPKHKALSQLPSQARKLSTS</sequence>
<evidence type="ECO:0000313" key="3">
    <source>
        <dbReference type="Proteomes" id="UP000053558"/>
    </source>
</evidence>
<dbReference type="GO" id="GO:0070449">
    <property type="term" value="C:elongin complex"/>
    <property type="evidence" value="ECO:0007669"/>
    <property type="project" value="InterPro"/>
</dbReference>
<name>A0A5M3N0W2_CONPW</name>
<organism evidence="2 3">
    <name type="scientific">Coniophora puteana (strain RWD-64-598)</name>
    <name type="common">Brown rot fungus</name>
    <dbReference type="NCBI Taxonomy" id="741705"/>
    <lineage>
        <taxon>Eukaryota</taxon>
        <taxon>Fungi</taxon>
        <taxon>Dikarya</taxon>
        <taxon>Basidiomycota</taxon>
        <taxon>Agaricomycotina</taxon>
        <taxon>Agaricomycetes</taxon>
        <taxon>Agaricomycetidae</taxon>
        <taxon>Boletales</taxon>
        <taxon>Coniophorineae</taxon>
        <taxon>Coniophoraceae</taxon>
        <taxon>Coniophora</taxon>
    </lineage>
</organism>
<dbReference type="OMA" id="ELWLKHC"/>
<keyword evidence="3" id="KW-1185">Reference proteome</keyword>
<evidence type="ECO:0000256" key="1">
    <source>
        <dbReference type="SAM" id="MobiDB-lite"/>
    </source>
</evidence>
<feature type="compositionally biased region" description="Polar residues" evidence="1">
    <location>
        <begin position="228"/>
        <end position="258"/>
    </location>
</feature>
<reference evidence="3" key="1">
    <citation type="journal article" date="2012" name="Science">
        <title>The Paleozoic origin of enzymatic lignin decomposition reconstructed from 31 fungal genomes.</title>
        <authorList>
            <person name="Floudas D."/>
            <person name="Binder M."/>
            <person name="Riley R."/>
            <person name="Barry K."/>
            <person name="Blanchette R.A."/>
            <person name="Henrissat B."/>
            <person name="Martinez A.T."/>
            <person name="Otillar R."/>
            <person name="Spatafora J.W."/>
            <person name="Yadav J.S."/>
            <person name="Aerts A."/>
            <person name="Benoit I."/>
            <person name="Boyd A."/>
            <person name="Carlson A."/>
            <person name="Copeland A."/>
            <person name="Coutinho P.M."/>
            <person name="de Vries R.P."/>
            <person name="Ferreira P."/>
            <person name="Findley K."/>
            <person name="Foster B."/>
            <person name="Gaskell J."/>
            <person name="Glotzer D."/>
            <person name="Gorecki P."/>
            <person name="Heitman J."/>
            <person name="Hesse C."/>
            <person name="Hori C."/>
            <person name="Igarashi K."/>
            <person name="Jurgens J.A."/>
            <person name="Kallen N."/>
            <person name="Kersten P."/>
            <person name="Kohler A."/>
            <person name="Kuees U."/>
            <person name="Kumar T.K.A."/>
            <person name="Kuo A."/>
            <person name="LaButti K."/>
            <person name="Larrondo L.F."/>
            <person name="Lindquist E."/>
            <person name="Ling A."/>
            <person name="Lombard V."/>
            <person name="Lucas S."/>
            <person name="Lundell T."/>
            <person name="Martin R."/>
            <person name="McLaughlin D.J."/>
            <person name="Morgenstern I."/>
            <person name="Morin E."/>
            <person name="Murat C."/>
            <person name="Nagy L.G."/>
            <person name="Nolan M."/>
            <person name="Ohm R.A."/>
            <person name="Patyshakuliyeva A."/>
            <person name="Rokas A."/>
            <person name="Ruiz-Duenas F.J."/>
            <person name="Sabat G."/>
            <person name="Salamov A."/>
            <person name="Samejima M."/>
            <person name="Schmutz J."/>
            <person name="Slot J.C."/>
            <person name="St John F."/>
            <person name="Stenlid J."/>
            <person name="Sun H."/>
            <person name="Sun S."/>
            <person name="Syed K."/>
            <person name="Tsang A."/>
            <person name="Wiebenga A."/>
            <person name="Young D."/>
            <person name="Pisabarro A."/>
            <person name="Eastwood D.C."/>
            <person name="Martin F."/>
            <person name="Cullen D."/>
            <person name="Grigoriev I.V."/>
            <person name="Hibbett D.S."/>
        </authorList>
    </citation>
    <scope>NUCLEOTIDE SEQUENCE [LARGE SCALE GENOMIC DNA]</scope>
    <source>
        <strain evidence="3">RWD-64-598 SS2</strain>
    </source>
</reference>
<proteinExistence type="predicted"/>
<comment type="caution">
    <text evidence="2">The sequence shown here is derived from an EMBL/GenBank/DDBJ whole genome shotgun (WGS) entry which is preliminary data.</text>
</comment>
<dbReference type="PANTHER" id="PTHR15141">
    <property type="entry name" value="TRANSCRIPTION ELONGATION FACTOR B POLYPEPTIDE 3"/>
    <property type="match status" value="1"/>
</dbReference>
<gene>
    <name evidence="2" type="ORF">CONPUDRAFT_162236</name>
</gene>
<dbReference type="InterPro" id="IPR010684">
    <property type="entry name" value="RNA_pol_II_trans_fac_SIII_A"/>
</dbReference>
<dbReference type="AlphaFoldDB" id="A0A5M3N0W2"/>
<dbReference type="KEGG" id="cput:CONPUDRAFT_162236"/>